<evidence type="ECO:0000256" key="1">
    <source>
        <dbReference type="ARBA" id="ARBA00004196"/>
    </source>
</evidence>
<dbReference type="GO" id="GO:0030288">
    <property type="term" value="C:outer membrane-bounded periplasmic space"/>
    <property type="evidence" value="ECO:0007669"/>
    <property type="project" value="TreeGrafter"/>
</dbReference>
<keyword evidence="6" id="KW-1185">Reference proteome</keyword>
<comment type="caution">
    <text evidence="5">The sequence shown here is derived from an EMBL/GenBank/DDBJ whole genome shotgun (WGS) entry which is preliminary data.</text>
</comment>
<dbReference type="RefSeq" id="WP_006375014.1">
    <property type="nucleotide sequence ID" value="NZ_AEJB01000126.1"/>
</dbReference>
<dbReference type="Proteomes" id="UP000010931">
    <property type="component" value="Unassembled WGS sequence"/>
</dbReference>
<dbReference type="SUPFAM" id="SSF53822">
    <property type="entry name" value="Periplasmic binding protein-like I"/>
    <property type="match status" value="1"/>
</dbReference>
<protein>
    <submittedName>
        <fullName evidence="5">Periplasmic binding protein and sugar binding domain of the LacI family protein</fullName>
    </submittedName>
</protein>
<dbReference type="InterPro" id="IPR025997">
    <property type="entry name" value="SBP_2_dom"/>
</dbReference>
<evidence type="ECO:0000313" key="5">
    <source>
        <dbReference type="EMBL" id="ELP69736.1"/>
    </source>
</evidence>
<dbReference type="PATRIC" id="fig|698760.3.peg.1609"/>
<dbReference type="InterPro" id="IPR028082">
    <property type="entry name" value="Peripla_BP_I"/>
</dbReference>
<dbReference type="GeneID" id="97398646"/>
<reference evidence="5 6" key="1">
    <citation type="journal article" date="2011" name="Plasmid">
        <title>Streptomyces turgidiscabies Car8 contains a modular pathogenicity island that shares virulence genes with other actinobacterial plant pathogens.</title>
        <authorList>
            <person name="Huguet-Tapia J.C."/>
            <person name="Badger J.H."/>
            <person name="Loria R."/>
            <person name="Pettis G.S."/>
        </authorList>
    </citation>
    <scope>NUCLEOTIDE SEQUENCE [LARGE SCALE GENOMIC DNA]</scope>
    <source>
        <strain evidence="5 6">Car8</strain>
    </source>
</reference>
<sequence>MRRNHRAVGLTATVLASVLFAAGCSSGSGGKKSEEGTDAASAGKAATPRMTVAMVTHAAPGDTFWDLVRKGAQAAAAKDNVKLVYSSDPDAGNQANLVQNAIAQKVDGIALTAAKPDAMKDVVAKAGAAGIPVVGFNSGLDDWKRLGMLEYFGQDENIAGQAFGKRLDQLGAKHALCVVQEQGQVALEARCAGLRKGFGGKTDTLYVNGTDMPSVKSTITAKLQQDKSIDQVVTLGAPIALTAVQSLSDAGSKARLATFDLNKDLVKAVQDGTVEFAVDQQPFLQGYLAVDALWLYRTNGNFSGGGTAPVLTGPAFITRENADSVAEFAAKGTR</sequence>
<name>L7FF76_STRT8</name>
<comment type="similarity">
    <text evidence="2">Belongs to the bacterial solute-binding protein 2 family.</text>
</comment>
<dbReference type="PANTHER" id="PTHR30036">
    <property type="entry name" value="D-XYLOSE-BINDING PERIPLASMIC PROTEIN"/>
    <property type="match status" value="1"/>
</dbReference>
<dbReference type="AlphaFoldDB" id="L7FF76"/>
<dbReference type="EMBL" id="AEJB01000126">
    <property type="protein sequence ID" value="ELP69736.1"/>
    <property type="molecule type" value="Genomic_DNA"/>
</dbReference>
<feature type="signal peptide" evidence="3">
    <location>
        <begin position="1"/>
        <end position="21"/>
    </location>
</feature>
<organism evidence="5 6">
    <name type="scientific">Streptomyces turgidiscabies (strain Car8)</name>
    <dbReference type="NCBI Taxonomy" id="698760"/>
    <lineage>
        <taxon>Bacteria</taxon>
        <taxon>Bacillati</taxon>
        <taxon>Actinomycetota</taxon>
        <taxon>Actinomycetes</taxon>
        <taxon>Kitasatosporales</taxon>
        <taxon>Streptomycetaceae</taxon>
        <taxon>Streptomyces</taxon>
    </lineage>
</organism>
<evidence type="ECO:0000259" key="4">
    <source>
        <dbReference type="Pfam" id="PF13407"/>
    </source>
</evidence>
<dbReference type="STRING" id="85558.T45_05675"/>
<dbReference type="Gene3D" id="3.40.50.2300">
    <property type="match status" value="2"/>
</dbReference>
<feature type="chain" id="PRO_5003973498" evidence="3">
    <location>
        <begin position="22"/>
        <end position="334"/>
    </location>
</feature>
<feature type="domain" description="Periplasmic binding protein" evidence="4">
    <location>
        <begin position="53"/>
        <end position="296"/>
    </location>
</feature>
<gene>
    <name evidence="5" type="ORF">STRTUCAR8_09070</name>
</gene>
<dbReference type="PANTHER" id="PTHR30036:SF7">
    <property type="entry name" value="ABC TRANSPORTER PERIPLASMIC-BINDING PROTEIN YPHF"/>
    <property type="match status" value="1"/>
</dbReference>
<dbReference type="PROSITE" id="PS51257">
    <property type="entry name" value="PROKAR_LIPOPROTEIN"/>
    <property type="match status" value="1"/>
</dbReference>
<dbReference type="GO" id="GO:0030246">
    <property type="term" value="F:carbohydrate binding"/>
    <property type="evidence" value="ECO:0007669"/>
    <property type="project" value="TreeGrafter"/>
</dbReference>
<evidence type="ECO:0000256" key="3">
    <source>
        <dbReference type="SAM" id="SignalP"/>
    </source>
</evidence>
<accession>L7FF76</accession>
<dbReference type="InterPro" id="IPR050555">
    <property type="entry name" value="Bact_Solute-Bind_Prot2"/>
</dbReference>
<evidence type="ECO:0000313" key="6">
    <source>
        <dbReference type="Proteomes" id="UP000010931"/>
    </source>
</evidence>
<keyword evidence="3" id="KW-0732">Signal</keyword>
<proteinExistence type="inferred from homology"/>
<evidence type="ECO:0000256" key="2">
    <source>
        <dbReference type="ARBA" id="ARBA00007639"/>
    </source>
</evidence>
<dbReference type="Pfam" id="PF13407">
    <property type="entry name" value="Peripla_BP_4"/>
    <property type="match status" value="1"/>
</dbReference>
<comment type="subcellular location">
    <subcellularLocation>
        <location evidence="1">Cell envelope</location>
    </subcellularLocation>
</comment>
<dbReference type="CDD" id="cd06312">
    <property type="entry name" value="PBP1_ABC_sugar_binding-like"/>
    <property type="match status" value="1"/>
</dbReference>